<protein>
    <submittedName>
        <fullName evidence="7">LysE family translocator</fullName>
    </submittedName>
</protein>
<evidence type="ECO:0000256" key="3">
    <source>
        <dbReference type="ARBA" id="ARBA00022692"/>
    </source>
</evidence>
<keyword evidence="5 6" id="KW-0472">Membrane</keyword>
<evidence type="ECO:0000256" key="5">
    <source>
        <dbReference type="ARBA" id="ARBA00023136"/>
    </source>
</evidence>
<comment type="subcellular location">
    <subcellularLocation>
        <location evidence="1">Cell membrane</location>
        <topology evidence="1">Multi-pass membrane protein</topology>
    </subcellularLocation>
</comment>
<feature type="transmembrane region" description="Helical" evidence="6">
    <location>
        <begin position="13"/>
        <end position="35"/>
    </location>
</feature>
<feature type="transmembrane region" description="Helical" evidence="6">
    <location>
        <begin position="77"/>
        <end position="95"/>
    </location>
</feature>
<feature type="transmembrane region" description="Helical" evidence="6">
    <location>
        <begin position="115"/>
        <end position="138"/>
    </location>
</feature>
<evidence type="ECO:0000256" key="6">
    <source>
        <dbReference type="SAM" id="Phobius"/>
    </source>
</evidence>
<evidence type="ECO:0000313" key="8">
    <source>
        <dbReference type="Proteomes" id="UP001413721"/>
    </source>
</evidence>
<feature type="transmembrane region" description="Helical" evidence="6">
    <location>
        <begin position="150"/>
        <end position="171"/>
    </location>
</feature>
<keyword evidence="3 6" id="KW-0812">Transmembrane</keyword>
<dbReference type="Pfam" id="PF01810">
    <property type="entry name" value="LysE"/>
    <property type="match status" value="1"/>
</dbReference>
<name>A0ABU9YJM7_9PROT</name>
<dbReference type="RefSeq" id="WP_345937405.1">
    <property type="nucleotide sequence ID" value="NZ_JBBKTW010000004.1"/>
</dbReference>
<feature type="transmembrane region" description="Helical" evidence="6">
    <location>
        <begin position="47"/>
        <end position="71"/>
    </location>
</feature>
<evidence type="ECO:0000313" key="7">
    <source>
        <dbReference type="EMBL" id="MEN2989020.1"/>
    </source>
</evidence>
<evidence type="ECO:0000256" key="4">
    <source>
        <dbReference type="ARBA" id="ARBA00022989"/>
    </source>
</evidence>
<comment type="caution">
    <text evidence="7">The sequence shown here is derived from an EMBL/GenBank/DDBJ whole genome shotgun (WGS) entry which is preliminary data.</text>
</comment>
<keyword evidence="4 6" id="KW-1133">Transmembrane helix</keyword>
<feature type="transmembrane region" description="Helical" evidence="6">
    <location>
        <begin position="183"/>
        <end position="205"/>
    </location>
</feature>
<evidence type="ECO:0000256" key="2">
    <source>
        <dbReference type="ARBA" id="ARBA00022475"/>
    </source>
</evidence>
<reference evidence="7 8" key="1">
    <citation type="submission" date="2024-03" db="EMBL/GenBank/DDBJ databases">
        <title>High-quality draft genome sequencing of Tistrella sp. BH-R2-4.</title>
        <authorList>
            <person name="Dong C."/>
        </authorList>
    </citation>
    <scope>NUCLEOTIDE SEQUENCE [LARGE SCALE GENOMIC DNA]</scope>
    <source>
        <strain evidence="7 8">BH-R2-4</strain>
    </source>
</reference>
<organism evidence="7 8">
    <name type="scientific">Tistrella arctica</name>
    <dbReference type="NCBI Taxonomy" id="3133430"/>
    <lineage>
        <taxon>Bacteria</taxon>
        <taxon>Pseudomonadati</taxon>
        <taxon>Pseudomonadota</taxon>
        <taxon>Alphaproteobacteria</taxon>
        <taxon>Geminicoccales</taxon>
        <taxon>Geminicoccaceae</taxon>
        <taxon>Tistrella</taxon>
    </lineage>
</organism>
<keyword evidence="8" id="KW-1185">Reference proteome</keyword>
<evidence type="ECO:0000256" key="1">
    <source>
        <dbReference type="ARBA" id="ARBA00004651"/>
    </source>
</evidence>
<gene>
    <name evidence="7" type="ORF">WG926_11960</name>
</gene>
<dbReference type="PANTHER" id="PTHR30086:SF20">
    <property type="entry name" value="ARGININE EXPORTER PROTEIN ARGO-RELATED"/>
    <property type="match status" value="1"/>
</dbReference>
<keyword evidence="2" id="KW-1003">Cell membrane</keyword>
<proteinExistence type="predicted"/>
<dbReference type="InterPro" id="IPR001123">
    <property type="entry name" value="LeuE-type"/>
</dbReference>
<sequence>MQHLPFDMAGLDLAGFALAGFAVTVSPGPTTIAMTAVASAFGLRRTWAFLTGSAVGTIAVMLAVAAGLASLLTGHPALAAGFAVLSAAYILYLALRIATAPPPRAASAGATPPGIVSGLILATTNPKAWLAIGALFGGATPPSTAPMADMVARVTVMVVLITLSHVTWALAGAGFARLLRQPLVSRIVNLILAALLVASMVMMLWPGRG</sequence>
<dbReference type="EMBL" id="JBBKTW010000004">
    <property type="protein sequence ID" value="MEN2989020.1"/>
    <property type="molecule type" value="Genomic_DNA"/>
</dbReference>
<dbReference type="PANTHER" id="PTHR30086">
    <property type="entry name" value="ARGININE EXPORTER PROTEIN ARGO"/>
    <property type="match status" value="1"/>
</dbReference>
<dbReference type="Proteomes" id="UP001413721">
    <property type="component" value="Unassembled WGS sequence"/>
</dbReference>
<accession>A0ABU9YJM7</accession>